<proteinExistence type="predicted"/>
<reference evidence="1 2" key="1">
    <citation type="submission" date="2023-11" db="EMBL/GenBank/DDBJ databases">
        <title>Actinomadura monticuli sp. nov., isolated from volcanic ash.</title>
        <authorList>
            <person name="Lee S.D."/>
            <person name="Yang H."/>
            <person name="Kim I.S."/>
        </authorList>
    </citation>
    <scope>NUCLEOTIDE SEQUENCE [LARGE SCALE GENOMIC DNA]</scope>
    <source>
        <strain evidence="1 2">DLS-62</strain>
    </source>
</reference>
<keyword evidence="2" id="KW-1185">Reference proteome</keyword>
<accession>A0ABV4QAD9</accession>
<evidence type="ECO:0000313" key="1">
    <source>
        <dbReference type="EMBL" id="MFA1540123.1"/>
    </source>
</evidence>
<dbReference type="RefSeq" id="WP_371950023.1">
    <property type="nucleotide sequence ID" value="NZ_JAXCEI010000005.1"/>
</dbReference>
<comment type="caution">
    <text evidence="1">The sequence shown here is derived from an EMBL/GenBank/DDBJ whole genome shotgun (WGS) entry which is preliminary data.</text>
</comment>
<gene>
    <name evidence="1" type="ORF">SM611_14390</name>
</gene>
<protein>
    <submittedName>
        <fullName evidence="1">Uncharacterized protein</fullName>
    </submittedName>
</protein>
<dbReference type="Proteomes" id="UP001569963">
    <property type="component" value="Unassembled WGS sequence"/>
</dbReference>
<organism evidence="1 2">
    <name type="scientific">Actinomadura monticuli</name>
    <dbReference type="NCBI Taxonomy" id="3097367"/>
    <lineage>
        <taxon>Bacteria</taxon>
        <taxon>Bacillati</taxon>
        <taxon>Actinomycetota</taxon>
        <taxon>Actinomycetes</taxon>
        <taxon>Streptosporangiales</taxon>
        <taxon>Thermomonosporaceae</taxon>
        <taxon>Actinomadura</taxon>
    </lineage>
</organism>
<sequence length="86" mass="9288">MDSVAGTRRARNVLARRGMSVGRHGVRDLEPDPQPAVIELVEPPRLREHRQNGKSAPMLATRIVPTCGTVLPPASVTSIRILAVST</sequence>
<evidence type="ECO:0000313" key="2">
    <source>
        <dbReference type="Proteomes" id="UP001569963"/>
    </source>
</evidence>
<dbReference type="EMBL" id="JAXCEI010000005">
    <property type="protein sequence ID" value="MFA1540123.1"/>
    <property type="molecule type" value="Genomic_DNA"/>
</dbReference>
<name>A0ABV4QAD9_9ACTN</name>